<feature type="compositionally biased region" description="Polar residues" evidence="16">
    <location>
        <begin position="10"/>
        <end position="19"/>
    </location>
</feature>
<feature type="binding site" evidence="15">
    <location>
        <begin position="368"/>
        <end position="371"/>
    </location>
    <ligand>
        <name>S-adenosyl-L-methionine</name>
        <dbReference type="ChEBI" id="CHEBI:59789"/>
    </ligand>
</feature>
<evidence type="ECO:0000256" key="8">
    <source>
        <dbReference type="ARBA" id="ARBA00022853"/>
    </source>
</evidence>
<dbReference type="FunFam" id="3.40.50.150:FF:000033">
    <property type="entry name" value="Histone-lysine N-methyltransferase, H3 lysine-79 specific"/>
    <property type="match status" value="1"/>
</dbReference>
<comment type="caution">
    <text evidence="18">The sequence shown here is derived from an EMBL/GenBank/DDBJ whole genome shotgun (WGS) entry which is preliminary data.</text>
</comment>
<keyword evidence="11 14" id="KW-0539">Nucleus</keyword>
<evidence type="ECO:0000256" key="14">
    <source>
        <dbReference type="PIRNR" id="PIRNR017570"/>
    </source>
</evidence>
<evidence type="ECO:0000256" key="4">
    <source>
        <dbReference type="ARBA" id="ARBA00022603"/>
    </source>
</evidence>
<evidence type="ECO:0000256" key="16">
    <source>
        <dbReference type="SAM" id="MobiDB-lite"/>
    </source>
</evidence>
<dbReference type="GO" id="GO:0000786">
    <property type="term" value="C:nucleosome"/>
    <property type="evidence" value="ECO:0007669"/>
    <property type="project" value="InterPro"/>
</dbReference>
<dbReference type="GO" id="GO:0000077">
    <property type="term" value="P:DNA damage checkpoint signaling"/>
    <property type="evidence" value="ECO:0007669"/>
    <property type="project" value="InterPro"/>
</dbReference>
<feature type="region of interest" description="Disordered" evidence="16">
    <location>
        <begin position="1"/>
        <end position="183"/>
    </location>
</feature>
<dbReference type="GO" id="GO:0031509">
    <property type="term" value="P:subtelomeric heterochromatin formation"/>
    <property type="evidence" value="ECO:0007669"/>
    <property type="project" value="InterPro"/>
</dbReference>
<comment type="function">
    <text evidence="14">Histone methyltransferase that specifically trimethylates histone H3 to form H3K79me3. This methylation is required for telomere silencing and for the pachytene checkpoint during the meiotic cell cycle by allowing the recruitment of RAD9 to double strand breaks. Nucleosomes are preferred as substrate compared to free histone.</text>
</comment>
<evidence type="ECO:0000256" key="1">
    <source>
        <dbReference type="ARBA" id="ARBA00004123"/>
    </source>
</evidence>
<feature type="compositionally biased region" description="Polar residues" evidence="16">
    <location>
        <begin position="145"/>
        <end position="162"/>
    </location>
</feature>
<dbReference type="GO" id="GO:0006281">
    <property type="term" value="P:DNA repair"/>
    <property type="evidence" value="ECO:0007669"/>
    <property type="project" value="InterPro"/>
</dbReference>
<dbReference type="InterPro" id="IPR029063">
    <property type="entry name" value="SAM-dependent_MTases_sf"/>
</dbReference>
<evidence type="ECO:0000256" key="10">
    <source>
        <dbReference type="ARBA" id="ARBA00023163"/>
    </source>
</evidence>
<keyword evidence="10 14" id="KW-0804">Transcription</keyword>
<feature type="compositionally biased region" description="Basic residues" evidence="16">
    <location>
        <begin position="84"/>
        <end position="93"/>
    </location>
</feature>
<dbReference type="GO" id="GO:0042393">
    <property type="term" value="F:histone binding"/>
    <property type="evidence" value="ECO:0007669"/>
    <property type="project" value="InterPro"/>
</dbReference>
<organism evidence="18 19">
    <name type="scientific">Zygosaccharomyces rouxii</name>
    <dbReference type="NCBI Taxonomy" id="4956"/>
    <lineage>
        <taxon>Eukaryota</taxon>
        <taxon>Fungi</taxon>
        <taxon>Dikarya</taxon>
        <taxon>Ascomycota</taxon>
        <taxon>Saccharomycotina</taxon>
        <taxon>Saccharomycetes</taxon>
        <taxon>Saccharomycetales</taxon>
        <taxon>Saccharomycetaceae</taxon>
        <taxon>Zygosaccharomyces</taxon>
    </lineage>
</organism>
<evidence type="ECO:0000256" key="11">
    <source>
        <dbReference type="ARBA" id="ARBA00023242"/>
    </source>
</evidence>
<keyword evidence="8 14" id="KW-0156">Chromatin regulator</keyword>
<dbReference type="EC" id="2.1.1.360" evidence="2 14"/>
<dbReference type="OrthoDB" id="443402at2759"/>
<accession>A0A1Q3AEL7</accession>
<dbReference type="Pfam" id="PF08123">
    <property type="entry name" value="DOT1"/>
    <property type="match status" value="1"/>
</dbReference>
<dbReference type="PANTHER" id="PTHR21451">
    <property type="entry name" value="HISTONE H3 METHYLTRANSFERASE"/>
    <property type="match status" value="1"/>
</dbReference>
<name>A0A1Q3AEL7_ZYGRO</name>
<proteinExistence type="inferred from homology"/>
<evidence type="ECO:0000256" key="2">
    <source>
        <dbReference type="ARBA" id="ARBA00012190"/>
    </source>
</evidence>
<dbReference type="GO" id="GO:0000781">
    <property type="term" value="C:chromosome, telomeric region"/>
    <property type="evidence" value="ECO:0007669"/>
    <property type="project" value="GOC"/>
</dbReference>
<evidence type="ECO:0000256" key="6">
    <source>
        <dbReference type="ARBA" id="ARBA00022691"/>
    </source>
</evidence>
<dbReference type="Gene3D" id="1.10.260.170">
    <property type="match status" value="1"/>
</dbReference>
<dbReference type="PIRSF" id="PIRSF017570">
    <property type="entry name" value="Histone_H3-K79_MeTrfase"/>
    <property type="match status" value="1"/>
</dbReference>
<evidence type="ECO:0000256" key="13">
    <source>
        <dbReference type="ARBA" id="ARBA00047770"/>
    </source>
</evidence>
<dbReference type="SUPFAM" id="SSF53335">
    <property type="entry name" value="S-adenosyl-L-methionine-dependent methyltransferases"/>
    <property type="match status" value="1"/>
</dbReference>
<feature type="binding site" evidence="15">
    <location>
        <begin position="455"/>
        <end position="456"/>
    </location>
    <ligand>
        <name>S-adenosyl-L-methionine</name>
        <dbReference type="ChEBI" id="CHEBI:59789"/>
    </ligand>
</feature>
<evidence type="ECO:0000313" key="19">
    <source>
        <dbReference type="Proteomes" id="UP000187013"/>
    </source>
</evidence>
<dbReference type="InterPro" id="IPR030445">
    <property type="entry name" value="H3-K79_meTrfase"/>
</dbReference>
<feature type="domain" description="DOT1" evidence="17">
    <location>
        <begin position="251"/>
        <end position="564"/>
    </location>
</feature>
<evidence type="ECO:0000256" key="9">
    <source>
        <dbReference type="ARBA" id="ARBA00023015"/>
    </source>
</evidence>
<feature type="compositionally biased region" description="Basic and acidic residues" evidence="16">
    <location>
        <begin position="166"/>
        <end position="178"/>
    </location>
</feature>
<evidence type="ECO:0000256" key="5">
    <source>
        <dbReference type="ARBA" id="ARBA00022679"/>
    </source>
</evidence>
<dbReference type="GO" id="GO:0005634">
    <property type="term" value="C:nucleus"/>
    <property type="evidence" value="ECO:0007669"/>
    <property type="project" value="UniProtKB-SubCell"/>
</dbReference>
<dbReference type="GO" id="GO:0140956">
    <property type="term" value="F:histone H3K79 trimethyltransferase activity"/>
    <property type="evidence" value="ECO:0007669"/>
    <property type="project" value="UniProtKB-EC"/>
</dbReference>
<dbReference type="Proteomes" id="UP000187013">
    <property type="component" value="Unassembled WGS sequence"/>
</dbReference>
<evidence type="ECO:0000256" key="15">
    <source>
        <dbReference type="PIRSR" id="PIRSR017570-1"/>
    </source>
</evidence>
<dbReference type="PANTHER" id="PTHR21451:SF0">
    <property type="entry name" value="HISTONE-LYSINE N-METHYLTRANSFERASE, H3 LYSINE-79 SPECIFIC"/>
    <property type="match status" value="1"/>
</dbReference>
<reference evidence="18 19" key="1">
    <citation type="submission" date="2016-08" db="EMBL/GenBank/DDBJ databases">
        <title>Draft genome sequence of allopolyploid Zygosaccharomyces rouxii.</title>
        <authorList>
            <person name="Watanabe J."/>
            <person name="Uehara K."/>
            <person name="Mogi Y."/>
            <person name="Tsukioka Y."/>
        </authorList>
    </citation>
    <scope>NUCLEOTIDE SEQUENCE [LARGE SCALE GENOMIC DNA]</scope>
    <source>
        <strain evidence="18 19">NBRC 110957</strain>
    </source>
</reference>
<comment type="catalytic activity">
    <reaction evidence="13 14">
        <text>L-lysyl(79)-[histone H3] + 3 S-adenosyl-L-methionine = N(6),N(6),N(6)-trimethyl-L-lysyl(79)-[histone H3] + 3 S-adenosyl-L-homocysteine + 3 H(+)</text>
        <dbReference type="Rhea" id="RHEA:60328"/>
        <dbReference type="Rhea" id="RHEA-COMP:15549"/>
        <dbReference type="Rhea" id="RHEA-COMP:15552"/>
        <dbReference type="ChEBI" id="CHEBI:15378"/>
        <dbReference type="ChEBI" id="CHEBI:29969"/>
        <dbReference type="ChEBI" id="CHEBI:57856"/>
        <dbReference type="ChEBI" id="CHEBI:59789"/>
        <dbReference type="ChEBI" id="CHEBI:61961"/>
        <dbReference type="EC" id="2.1.1.360"/>
    </reaction>
</comment>
<dbReference type="GO" id="GO:0032259">
    <property type="term" value="P:methylation"/>
    <property type="evidence" value="ECO:0007669"/>
    <property type="project" value="UniProtKB-KW"/>
</dbReference>
<dbReference type="PROSITE" id="PS51569">
    <property type="entry name" value="DOT1"/>
    <property type="match status" value="1"/>
</dbReference>
<dbReference type="Gene3D" id="3.40.50.150">
    <property type="entry name" value="Vaccinia Virus protein VP39"/>
    <property type="match status" value="1"/>
</dbReference>
<sequence length="577" mass="65693">MTDPIDENASKTPSQVPPMSSNGSGSKRSRKKKSTELQSLLDEANKYNSHYEYEIPRGFLRDRSIKENIIQQEETEESKESLVPRKKSRSARPRKNDGKNQNGTNVSIQASEVLVEEPVSKKKSGKGRSGRRDAGSPQNGIGALTPTTPSSQDTEGPSTTVATHLGDSRVRNQEKQNGDENTFTNWNASTNDVRFDIIDLDYIKSHAYFEGTPIQSTALTIKRREKSPEVVTVKLQSVLFENYQEEYDICFTKDLNIYNPMSEIGKIVEYMAAIFLPPQHAAKVQSEVMPLMNRAFDEEDIQAFVQMVERYNKIVLSATRQEIINHFSTVKRIPSIFIHDFLHMVYTRSIFPQYRKLRQYEAFSSYVYGELLPGFLTEAFAKCQLNPNQIFMDLGCGVGNCVVQAALECGCNLSFGCEIMPNASDLSEAQYKELVQRCKLFGLKLPPVEYSLRQSFIGNKRVDELIPQCDVLLINNFLFDTDMNLQVEKLIQNAKVGCKIITLKNLRASGYTINFYNLDSILNRLRVERFDLKEDSVSWTHSGGEYYISTVSETMDESLFDPSLRQRSTRRPTRYTR</sequence>
<protein>
    <recommendedName>
        <fullName evidence="3 14">Histone-lysine N-methyltransferase, H3 lysine-79 specific</fullName>
        <ecNumber evidence="2 14">2.1.1.360</ecNumber>
    </recommendedName>
    <alternativeName>
        <fullName evidence="12 14">Histone H3-K79 methyltransferase</fullName>
    </alternativeName>
</protein>
<feature type="binding site" evidence="15">
    <location>
        <position position="418"/>
    </location>
    <ligand>
        <name>S-adenosyl-L-methionine</name>
        <dbReference type="ChEBI" id="CHEBI:59789"/>
    </ligand>
</feature>
<dbReference type="InterPro" id="IPR021162">
    <property type="entry name" value="Dot1"/>
</dbReference>
<dbReference type="EMBL" id="BDGX01000037">
    <property type="protein sequence ID" value="GAV54065.1"/>
    <property type="molecule type" value="Genomic_DNA"/>
</dbReference>
<evidence type="ECO:0000313" key="18">
    <source>
        <dbReference type="EMBL" id="GAV54065.1"/>
    </source>
</evidence>
<feature type="binding site" evidence="15">
    <location>
        <begin position="391"/>
        <end position="400"/>
    </location>
    <ligand>
        <name>S-adenosyl-L-methionine</name>
        <dbReference type="ChEBI" id="CHEBI:59789"/>
    </ligand>
</feature>
<keyword evidence="4 14" id="KW-0489">Methyltransferase</keyword>
<keyword evidence="9 14" id="KW-0805">Transcription regulation</keyword>
<gene>
    <name evidence="18" type="ORF">ZYGR_0AK05670</name>
</gene>
<dbReference type="AlphaFoldDB" id="A0A1Q3AEL7"/>
<evidence type="ECO:0000256" key="12">
    <source>
        <dbReference type="ARBA" id="ARBA00029821"/>
    </source>
</evidence>
<comment type="subcellular location">
    <subcellularLocation>
        <location evidence="1 14">Nucleus</location>
    </subcellularLocation>
</comment>
<comment type="similarity">
    <text evidence="14">Belongs to the class I-like SAM-binding methyltransferase superfamily. DOT1 family.</text>
</comment>
<keyword evidence="7" id="KW-0677">Repeat</keyword>
<feature type="compositionally biased region" description="Polar residues" evidence="16">
    <location>
        <begin position="99"/>
        <end position="110"/>
    </location>
</feature>
<evidence type="ECO:0000256" key="3">
    <source>
        <dbReference type="ARBA" id="ARBA00020987"/>
    </source>
</evidence>
<feature type="compositionally biased region" description="Basic and acidic residues" evidence="16">
    <location>
        <begin position="43"/>
        <end position="66"/>
    </location>
</feature>
<evidence type="ECO:0000259" key="17">
    <source>
        <dbReference type="PROSITE" id="PS51569"/>
    </source>
</evidence>
<dbReference type="InterPro" id="IPR025789">
    <property type="entry name" value="DOT1_dom"/>
</dbReference>
<keyword evidence="6 14" id="KW-0949">S-adenosyl-L-methionine</keyword>
<evidence type="ECO:0000256" key="7">
    <source>
        <dbReference type="ARBA" id="ARBA00022737"/>
    </source>
</evidence>
<keyword evidence="5 14" id="KW-0808">Transferase</keyword>